<keyword evidence="5" id="KW-1185">Reference proteome</keyword>
<dbReference type="WBParaSite" id="BXY_0309500.1">
    <property type="protein sequence ID" value="BXY_0309500.1"/>
    <property type="gene ID" value="BXY_0309500"/>
</dbReference>
<evidence type="ECO:0000313" key="5">
    <source>
        <dbReference type="Proteomes" id="UP000659654"/>
    </source>
</evidence>
<proteinExistence type="predicted"/>
<dbReference type="eggNOG" id="ENOG502S13P">
    <property type="taxonomic scope" value="Eukaryota"/>
</dbReference>
<dbReference type="Proteomes" id="UP000095284">
    <property type="component" value="Unplaced"/>
</dbReference>
<dbReference type="PANTHER" id="PTHR37431:SF6">
    <property type="entry name" value="PROTEIN CBG06927"/>
    <property type="match status" value="1"/>
</dbReference>
<keyword evidence="1" id="KW-0732">Signal</keyword>
<dbReference type="PANTHER" id="PTHR37431">
    <property type="entry name" value="PROTEIN CBG06927"/>
    <property type="match status" value="1"/>
</dbReference>
<dbReference type="AlphaFoldDB" id="A0A1I7RQV0"/>
<accession>A0A1I7RQV0</accession>
<sequence>MGMFLYLLPLLFASGASEDLVLDPTFANKCSASKEARISNCLQPIIDYANSIQKTSTEDENTPFSLKGGEVFSKLCNLYTDFKDCTADVHCHSISIEAVEASYGYMCGAGHNLFEKHAACFAEVEAQKEYNLCRNAAGKAMDDAVKTKKHNLDKYFYNLCQIMDDYLRCCRPFVVEKCGSDAWRLVAQITVDSLRVTMPDCDVNRALL</sequence>
<dbReference type="OrthoDB" id="5819415at2759"/>
<reference evidence="3" key="2">
    <citation type="submission" date="2020-09" db="EMBL/GenBank/DDBJ databases">
        <authorList>
            <person name="Kikuchi T."/>
        </authorList>
    </citation>
    <scope>NUCLEOTIDE SEQUENCE</scope>
    <source>
        <strain evidence="3">Ka4C1</strain>
    </source>
</reference>
<gene>
    <name evidence="3" type="ORF">BXYJ_LOCUS14820</name>
</gene>
<organism evidence="4 6">
    <name type="scientific">Bursaphelenchus xylophilus</name>
    <name type="common">Pinewood nematode worm</name>
    <name type="synonym">Aphelenchoides xylophilus</name>
    <dbReference type="NCBI Taxonomy" id="6326"/>
    <lineage>
        <taxon>Eukaryota</taxon>
        <taxon>Metazoa</taxon>
        <taxon>Ecdysozoa</taxon>
        <taxon>Nematoda</taxon>
        <taxon>Chromadorea</taxon>
        <taxon>Rhabditida</taxon>
        <taxon>Tylenchina</taxon>
        <taxon>Tylenchomorpha</taxon>
        <taxon>Aphelenchoidea</taxon>
        <taxon>Aphelenchoididae</taxon>
        <taxon>Bursaphelenchus</taxon>
    </lineage>
</organism>
<dbReference type="Pfam" id="PF01579">
    <property type="entry name" value="DUF19"/>
    <property type="match status" value="1"/>
</dbReference>
<dbReference type="InterPro" id="IPR002542">
    <property type="entry name" value="T20D4.11-like_dom"/>
</dbReference>
<evidence type="ECO:0000313" key="6">
    <source>
        <dbReference type="WBParaSite" id="BXY_0309500.1"/>
    </source>
</evidence>
<feature type="signal peptide" evidence="1">
    <location>
        <begin position="1"/>
        <end position="18"/>
    </location>
</feature>
<protein>
    <submittedName>
        <fullName evidence="3">(pine wood nematode) hypothetical protein</fullName>
    </submittedName>
</protein>
<evidence type="ECO:0000256" key="1">
    <source>
        <dbReference type="SAM" id="SignalP"/>
    </source>
</evidence>
<dbReference type="EMBL" id="CAJFCV020000006">
    <property type="protein sequence ID" value="CAG9130685.1"/>
    <property type="molecule type" value="Genomic_DNA"/>
</dbReference>
<evidence type="ECO:0000313" key="3">
    <source>
        <dbReference type="EMBL" id="CAD5234729.1"/>
    </source>
</evidence>
<dbReference type="SMR" id="A0A1I7RQV0"/>
<name>A0A1I7RQV0_BURXY</name>
<feature type="chain" id="PRO_5036308638" evidence="1">
    <location>
        <begin position="19"/>
        <end position="208"/>
    </location>
</feature>
<dbReference type="Proteomes" id="UP000659654">
    <property type="component" value="Unassembled WGS sequence"/>
</dbReference>
<evidence type="ECO:0000313" key="4">
    <source>
        <dbReference type="Proteomes" id="UP000095284"/>
    </source>
</evidence>
<reference evidence="6" key="1">
    <citation type="submission" date="2016-11" db="UniProtKB">
        <authorList>
            <consortium name="WormBaseParasite"/>
        </authorList>
    </citation>
    <scope>IDENTIFICATION</scope>
</reference>
<evidence type="ECO:0000259" key="2">
    <source>
        <dbReference type="Pfam" id="PF01579"/>
    </source>
</evidence>
<dbReference type="Proteomes" id="UP000582659">
    <property type="component" value="Unassembled WGS sequence"/>
</dbReference>
<feature type="domain" description="T20D4.11-like" evidence="2">
    <location>
        <begin position="30"/>
        <end position="188"/>
    </location>
</feature>
<dbReference type="EMBL" id="CAJFDI010000006">
    <property type="protein sequence ID" value="CAD5234729.1"/>
    <property type="molecule type" value="Genomic_DNA"/>
</dbReference>